<sequence length="1055" mass="114403">MNLSNFFVRRPVFAAVLSILIVVAGSLALVKLPVSEYPEVVPPTVVVRANYPGANPDVIARTVATPLEQEITGVEGMLYLDSQATADGNLTLTVTFALGTDLDQAQVNVQNRVARATPRLPQEVQALGVTTEKSSPNLSMVVHLTSPDGRYDQLWLSNFARLNLQDDIARLDGVGDVQLFGAGEYAMRVWLDPDAVAARGLSADDVISALRAQNQQVAAGSLGAQPSADHSQFQQLLNVKGRLETPEEFRNIVIRVDDNGRITRLGDVARVELGADQYALRAQLDGFDAVAMPIFQRPGSNAIALSDAVRTYMAEAQQRFPDGVSYDIVYDPTVFVRGSIEAVVHTLVEAIMLVVVVVVLFLQTWRASLIPLIAVPVSLIGTFAVMQLLGVSINTLSLFGLVLAIGIVVDDAIVVVENVERNIELGHSPYEATRIAMSEVTGPIIAIALVLTAVFVPTAFISGLSGQFYQQFALTITISTLISAFNSLTLSPALAALLLKPHDAPPDRLTRIINTVFGSWLFSPFNRVFSALSRGYTGLIKRLLRFGIVVGVVYLGLLLLTVKVFDAVPGGFIPSQDKQYLVAMAQLPDAASLERTSEVIDEVQSIALDTPGVTHTVAFPGLSVNGFVNASNSGIVFTTLDSFAERQSPELSANAIAAELNARFSTIDEAFVAVFPPPPILGLGTTGGFKLQLEDRGNQGFEGLFNAVQQVVDASQQDPRLTSVYSSFRIQVPQFDIDVDREQAMLMRVPLDKVFDTLQVYMGSLYVNDINRFGRTYQVRAQADAAWRLDPESIRQLKVASTDGRMIPLGSFVSITPTTGPDRVMHYNTFVSADINGSPAPGVSSDQAKQAIEEILAAQLPEGIDYEWTEVTYQQELAGNTMVYIFPLVVLLVFLVLAAQYESWSLPFSIILIVPMTLLSAMAGVWLSQGDNNIFTRIGLIVLVALACKNAILLVEFARERQKSGESRVQAVLTACRLRLRPILMTSVAFSAGVIPLMLATGAGSEMRQAMGVAVFYGMIGVTVFGLLLTPLFYVGVRRLVERRRHRVEPVEVAA</sequence>
<proteinExistence type="inferred from homology"/>
<feature type="transmembrane region" description="Helical" evidence="9">
    <location>
        <begin position="543"/>
        <end position="565"/>
    </location>
</feature>
<dbReference type="Gene3D" id="3.30.2090.10">
    <property type="entry name" value="Multidrug efflux transporter AcrB TolC docking domain, DN and DC subdomains"/>
    <property type="match status" value="2"/>
</dbReference>
<feature type="transmembrane region" description="Helical" evidence="9">
    <location>
        <begin position="934"/>
        <end position="958"/>
    </location>
</feature>
<dbReference type="SUPFAM" id="SSF82714">
    <property type="entry name" value="Multidrug efflux transporter AcrB TolC docking domain, DN and DC subdomains"/>
    <property type="match status" value="2"/>
</dbReference>
<dbReference type="FunFam" id="3.30.70.1430:FF:000001">
    <property type="entry name" value="Efflux pump membrane transporter"/>
    <property type="match status" value="1"/>
</dbReference>
<keyword evidence="3 9" id="KW-0813">Transport</keyword>
<dbReference type="PANTHER" id="PTHR32063:SF11">
    <property type="entry name" value="CATION OR DRUG EFFLUX SYSTEM PROTEIN"/>
    <property type="match status" value="1"/>
</dbReference>
<dbReference type="NCBIfam" id="NF000282">
    <property type="entry name" value="RND_permease_1"/>
    <property type="match status" value="1"/>
</dbReference>
<keyword evidence="8 9" id="KW-0472">Membrane</keyword>
<dbReference type="InterPro" id="IPR001036">
    <property type="entry name" value="Acrflvin-R"/>
</dbReference>
<evidence type="ECO:0000256" key="8">
    <source>
        <dbReference type="ARBA" id="ARBA00023136"/>
    </source>
</evidence>
<dbReference type="GO" id="GO:0009636">
    <property type="term" value="P:response to toxic substance"/>
    <property type="evidence" value="ECO:0007669"/>
    <property type="project" value="UniProtKB-ARBA"/>
</dbReference>
<dbReference type="GO" id="GO:0015562">
    <property type="term" value="F:efflux transmembrane transporter activity"/>
    <property type="evidence" value="ECO:0007669"/>
    <property type="project" value="InterPro"/>
</dbReference>
<feature type="transmembrane region" description="Helical" evidence="9">
    <location>
        <begin position="342"/>
        <end position="362"/>
    </location>
</feature>
<keyword evidence="7 9" id="KW-1133">Transmembrane helix</keyword>
<dbReference type="OrthoDB" id="9757904at2"/>
<comment type="similarity">
    <text evidence="2 9">Belongs to the resistance-nodulation-cell division (RND) (TC 2.A.6) family.</text>
</comment>
<evidence type="ECO:0000256" key="2">
    <source>
        <dbReference type="ARBA" id="ARBA00010942"/>
    </source>
</evidence>
<dbReference type="Pfam" id="PF00873">
    <property type="entry name" value="ACR_tran"/>
    <property type="match status" value="1"/>
</dbReference>
<reference evidence="11 12" key="1">
    <citation type="submission" date="2016-11" db="EMBL/GenBank/DDBJ databases">
        <authorList>
            <person name="Jaros S."/>
            <person name="Januszkiewicz K."/>
            <person name="Wedrychowicz H."/>
        </authorList>
    </citation>
    <scope>NUCLEOTIDE SEQUENCE [LARGE SCALE GENOMIC DNA]</scope>
    <source>
        <strain evidence="11 12">DSM 4740</strain>
    </source>
</reference>
<keyword evidence="4" id="KW-1003">Cell membrane</keyword>
<evidence type="ECO:0000256" key="9">
    <source>
        <dbReference type="RuleBase" id="RU364070"/>
    </source>
</evidence>
<dbReference type="SUPFAM" id="SSF82693">
    <property type="entry name" value="Multidrug efflux transporter AcrB pore domain, PN1, PN2, PC1 and PC2 subdomains"/>
    <property type="match status" value="4"/>
</dbReference>
<evidence type="ECO:0000256" key="6">
    <source>
        <dbReference type="ARBA" id="ARBA00022692"/>
    </source>
</evidence>
<dbReference type="GO" id="GO:0042910">
    <property type="term" value="F:xenobiotic transmembrane transporter activity"/>
    <property type="evidence" value="ECO:0007669"/>
    <property type="project" value="TreeGrafter"/>
</dbReference>
<gene>
    <name evidence="10" type="primary">mexF_2</name>
    <name evidence="10" type="ORF">HCU01_22900</name>
    <name evidence="11" type="ORF">SAMN05660971_00139</name>
</gene>
<protein>
    <recommendedName>
        <fullName evidence="9">Efflux pump membrane transporter</fullName>
    </recommendedName>
</protein>
<feature type="transmembrane region" description="Helical" evidence="9">
    <location>
        <begin position="906"/>
        <end position="928"/>
    </location>
</feature>
<keyword evidence="13" id="KW-1185">Reference proteome</keyword>
<keyword evidence="6 9" id="KW-0812">Transmembrane</keyword>
<evidence type="ECO:0000256" key="4">
    <source>
        <dbReference type="ARBA" id="ARBA00022475"/>
    </source>
</evidence>
<organism evidence="11 12">
    <name type="scientific">Halomonas cupida</name>
    <dbReference type="NCBI Taxonomy" id="44933"/>
    <lineage>
        <taxon>Bacteria</taxon>
        <taxon>Pseudomonadati</taxon>
        <taxon>Pseudomonadota</taxon>
        <taxon>Gammaproteobacteria</taxon>
        <taxon>Oceanospirillales</taxon>
        <taxon>Halomonadaceae</taxon>
        <taxon>Halomonas</taxon>
    </lineage>
</organism>
<name>A0A1M6ZJI0_9GAMM</name>
<evidence type="ECO:0000313" key="10">
    <source>
        <dbReference type="EMBL" id="GEN24341.1"/>
    </source>
</evidence>
<dbReference type="PANTHER" id="PTHR32063">
    <property type="match status" value="1"/>
</dbReference>
<accession>A0A1M6ZJI0</accession>
<dbReference type="InterPro" id="IPR004764">
    <property type="entry name" value="MdtF-like"/>
</dbReference>
<evidence type="ECO:0000313" key="11">
    <source>
        <dbReference type="EMBL" id="SHL30554.1"/>
    </source>
</evidence>
<evidence type="ECO:0000256" key="1">
    <source>
        <dbReference type="ARBA" id="ARBA00004429"/>
    </source>
</evidence>
<dbReference type="EMBL" id="BJXU01000090">
    <property type="protein sequence ID" value="GEN24341.1"/>
    <property type="molecule type" value="Genomic_DNA"/>
</dbReference>
<comment type="subcellular location">
    <subcellularLocation>
        <location evidence="1 9">Cell inner membrane</location>
        <topology evidence="1 9">Multi-pass membrane protein</topology>
    </subcellularLocation>
</comment>
<reference evidence="10 13" key="2">
    <citation type="submission" date="2019-07" db="EMBL/GenBank/DDBJ databases">
        <title>Whole genome shotgun sequence of Halomonas cupida NBRC 102219.</title>
        <authorList>
            <person name="Hosoyama A."/>
            <person name="Uohara A."/>
            <person name="Ohji S."/>
            <person name="Ichikawa N."/>
        </authorList>
    </citation>
    <scope>NUCLEOTIDE SEQUENCE [LARGE SCALE GENOMIC DNA]</scope>
    <source>
        <strain evidence="10 13">NBRC 102219</strain>
    </source>
</reference>
<keyword evidence="5 9" id="KW-0997">Cell inner membrane</keyword>
<dbReference type="Proteomes" id="UP000184123">
    <property type="component" value="Unassembled WGS sequence"/>
</dbReference>
<dbReference type="SUPFAM" id="SSF82866">
    <property type="entry name" value="Multidrug efflux transporter AcrB transmembrane domain"/>
    <property type="match status" value="2"/>
</dbReference>
<feature type="transmembrane region" description="Helical" evidence="9">
    <location>
        <begin position="983"/>
        <end position="1003"/>
    </location>
</feature>
<evidence type="ECO:0000256" key="7">
    <source>
        <dbReference type="ARBA" id="ARBA00022989"/>
    </source>
</evidence>
<feature type="transmembrane region" description="Helical" evidence="9">
    <location>
        <begin position="369"/>
        <end position="390"/>
    </location>
</feature>
<dbReference type="InterPro" id="IPR027463">
    <property type="entry name" value="AcrB_DN_DC_subdom"/>
</dbReference>
<evidence type="ECO:0000313" key="12">
    <source>
        <dbReference type="Proteomes" id="UP000184123"/>
    </source>
</evidence>
<dbReference type="PRINTS" id="PR00702">
    <property type="entry name" value="ACRIFLAVINRP"/>
</dbReference>
<dbReference type="AlphaFoldDB" id="A0A1M6ZJI0"/>
<dbReference type="Gene3D" id="3.30.70.1430">
    <property type="entry name" value="Multidrug efflux transporter AcrB pore domain"/>
    <property type="match status" value="2"/>
</dbReference>
<evidence type="ECO:0000256" key="5">
    <source>
        <dbReference type="ARBA" id="ARBA00022519"/>
    </source>
</evidence>
<comment type="caution">
    <text evidence="9">Lacks conserved residue(s) required for the propagation of feature annotation.</text>
</comment>
<dbReference type="GO" id="GO:0005886">
    <property type="term" value="C:plasma membrane"/>
    <property type="evidence" value="ECO:0007669"/>
    <property type="project" value="UniProtKB-SubCell"/>
</dbReference>
<dbReference type="Gene3D" id="3.30.70.1440">
    <property type="entry name" value="Multidrug efflux transporter AcrB pore domain"/>
    <property type="match status" value="1"/>
</dbReference>
<evidence type="ECO:0000256" key="3">
    <source>
        <dbReference type="ARBA" id="ARBA00022448"/>
    </source>
</evidence>
<dbReference type="RefSeq" id="WP_073433112.1">
    <property type="nucleotide sequence ID" value="NZ_BJXU01000090.1"/>
</dbReference>
<dbReference type="FunFam" id="1.20.1640.10:FF:000001">
    <property type="entry name" value="Efflux pump membrane transporter"/>
    <property type="match status" value="1"/>
</dbReference>
<dbReference type="EMBL" id="FRCA01000001">
    <property type="protein sequence ID" value="SHL30554.1"/>
    <property type="molecule type" value="Genomic_DNA"/>
</dbReference>
<dbReference type="Gene3D" id="1.20.1640.10">
    <property type="entry name" value="Multidrug efflux transporter AcrB transmembrane domain"/>
    <property type="match status" value="2"/>
</dbReference>
<feature type="transmembrane region" description="Helical" evidence="9">
    <location>
        <begin position="1015"/>
        <end position="1037"/>
    </location>
</feature>
<dbReference type="Gene3D" id="3.30.70.1320">
    <property type="entry name" value="Multidrug efflux transporter AcrB pore domain like"/>
    <property type="match status" value="1"/>
</dbReference>
<dbReference type="NCBIfam" id="TIGR00915">
    <property type="entry name" value="2A0602"/>
    <property type="match status" value="1"/>
</dbReference>
<feature type="transmembrane region" description="Helical" evidence="9">
    <location>
        <begin position="440"/>
        <end position="460"/>
    </location>
</feature>
<evidence type="ECO:0000313" key="13">
    <source>
        <dbReference type="Proteomes" id="UP000321726"/>
    </source>
</evidence>
<feature type="transmembrane region" description="Helical" evidence="9">
    <location>
        <begin position="881"/>
        <end position="899"/>
    </location>
</feature>
<dbReference type="STRING" id="44933.SAMN05660971_00139"/>
<feature type="transmembrane region" description="Helical" evidence="9">
    <location>
        <begin position="472"/>
        <end position="499"/>
    </location>
</feature>
<dbReference type="Proteomes" id="UP000321726">
    <property type="component" value="Unassembled WGS sequence"/>
</dbReference>